<evidence type="ECO:0000313" key="1">
    <source>
        <dbReference type="EMBL" id="BBP91018.1"/>
    </source>
</evidence>
<protein>
    <submittedName>
        <fullName evidence="1">Uncharacterized protein</fullName>
    </submittedName>
</protein>
<sequence>MSWNLFALRAALENFGVKVDMHWIGRPNDLIHVLSGRVRGEIDYLLFLSFHGEEGAFIMPELGKMFTKMRSLEILPLERMESSGMPP</sequence>
<name>A0A5S9MDF5_BACIA</name>
<gene>
    <name evidence="1" type="ORF">BsIDN1_46360</name>
</gene>
<reference evidence="1 2" key="1">
    <citation type="submission" date="2019-12" db="EMBL/GenBank/DDBJ databases">
        <title>Full genome sequence of a Bacillus safensis strain isolated from commercially available natto in Indonesia.</title>
        <authorList>
            <person name="Yoshida M."/>
            <person name="Uomi M."/>
            <person name="Waturangi D."/>
            <person name="Ekaputri J.J."/>
            <person name="Setiamarga D.H.E."/>
        </authorList>
    </citation>
    <scope>NUCLEOTIDE SEQUENCE [LARGE SCALE GENOMIC DNA]</scope>
    <source>
        <strain evidence="1 2">IDN1</strain>
    </source>
</reference>
<dbReference type="AlphaFoldDB" id="A0A5S9MDF5"/>
<dbReference type="EMBL" id="AP021906">
    <property type="protein sequence ID" value="BBP91018.1"/>
    <property type="molecule type" value="Genomic_DNA"/>
</dbReference>
<accession>A0A5S9MDF5</accession>
<proteinExistence type="predicted"/>
<evidence type="ECO:0000313" key="2">
    <source>
        <dbReference type="Proteomes" id="UP000464658"/>
    </source>
</evidence>
<organism evidence="1 2">
    <name type="scientific">Bacillus safensis</name>
    <dbReference type="NCBI Taxonomy" id="561879"/>
    <lineage>
        <taxon>Bacteria</taxon>
        <taxon>Bacillati</taxon>
        <taxon>Bacillota</taxon>
        <taxon>Bacilli</taxon>
        <taxon>Bacillales</taxon>
        <taxon>Bacillaceae</taxon>
        <taxon>Bacillus</taxon>
    </lineage>
</organism>
<dbReference type="Proteomes" id="UP000464658">
    <property type="component" value="Chromosome"/>
</dbReference>